<organism evidence="3 4">
    <name type="scientific">Treponema bryantii</name>
    <dbReference type="NCBI Taxonomy" id="163"/>
    <lineage>
        <taxon>Bacteria</taxon>
        <taxon>Pseudomonadati</taxon>
        <taxon>Spirochaetota</taxon>
        <taxon>Spirochaetia</taxon>
        <taxon>Spirochaetales</taxon>
        <taxon>Treponemataceae</taxon>
        <taxon>Treponema</taxon>
    </lineage>
</organism>
<feature type="transmembrane region" description="Helical" evidence="1">
    <location>
        <begin position="18"/>
        <end position="37"/>
    </location>
</feature>
<dbReference type="AlphaFoldDB" id="A0A1H9GHE6"/>
<evidence type="ECO:0000259" key="2">
    <source>
        <dbReference type="Pfam" id="PF02517"/>
    </source>
</evidence>
<dbReference type="PANTHER" id="PTHR35797">
    <property type="entry name" value="PROTEASE-RELATED"/>
    <property type="match status" value="1"/>
</dbReference>
<keyword evidence="4" id="KW-1185">Reference proteome</keyword>
<dbReference type="OrthoDB" id="9777755at2"/>
<dbReference type="Pfam" id="PF02517">
    <property type="entry name" value="Rce1-like"/>
    <property type="match status" value="1"/>
</dbReference>
<evidence type="ECO:0000256" key="1">
    <source>
        <dbReference type="SAM" id="Phobius"/>
    </source>
</evidence>
<feature type="transmembrane region" description="Helical" evidence="1">
    <location>
        <begin position="166"/>
        <end position="184"/>
    </location>
</feature>
<feature type="transmembrane region" description="Helical" evidence="1">
    <location>
        <begin position="43"/>
        <end position="64"/>
    </location>
</feature>
<feature type="transmembrane region" description="Helical" evidence="1">
    <location>
        <begin position="196"/>
        <end position="217"/>
    </location>
</feature>
<feature type="transmembrane region" description="Helical" evidence="1">
    <location>
        <begin position="128"/>
        <end position="145"/>
    </location>
</feature>
<dbReference type="InterPro" id="IPR042150">
    <property type="entry name" value="MmRce1-like"/>
</dbReference>
<protein>
    <recommendedName>
        <fullName evidence="2">CAAX prenyl protease 2/Lysostaphin resistance protein A-like domain-containing protein</fullName>
    </recommendedName>
</protein>
<reference evidence="3 4" key="1">
    <citation type="submission" date="2016-10" db="EMBL/GenBank/DDBJ databases">
        <authorList>
            <person name="de Groot N.N."/>
        </authorList>
    </citation>
    <scope>NUCLEOTIDE SEQUENCE [LARGE SCALE GENOMIC DNA]</scope>
    <source>
        <strain evidence="3 4">B25</strain>
    </source>
</reference>
<evidence type="ECO:0000313" key="4">
    <source>
        <dbReference type="Proteomes" id="UP000182360"/>
    </source>
</evidence>
<feature type="domain" description="CAAX prenyl protease 2/Lysostaphin resistance protein A-like" evidence="2">
    <location>
        <begin position="129"/>
        <end position="236"/>
    </location>
</feature>
<dbReference type="GO" id="GO:0080120">
    <property type="term" value="P:CAAX-box protein maturation"/>
    <property type="evidence" value="ECO:0007669"/>
    <property type="project" value="UniProtKB-ARBA"/>
</dbReference>
<keyword evidence="1" id="KW-0472">Membrane</keyword>
<dbReference type="PANTHER" id="PTHR35797:SF1">
    <property type="entry name" value="PROTEASE"/>
    <property type="match status" value="1"/>
</dbReference>
<feature type="transmembrane region" description="Helical" evidence="1">
    <location>
        <begin position="85"/>
        <end position="108"/>
    </location>
</feature>
<dbReference type="RefSeq" id="WP_074643569.1">
    <property type="nucleotide sequence ID" value="NZ_FOFU01000005.1"/>
</dbReference>
<keyword evidence="1" id="KW-1133">Transmembrane helix</keyword>
<keyword evidence="1" id="KW-0812">Transmembrane</keyword>
<gene>
    <name evidence="3" type="ORF">SAMN04487977_1051</name>
</gene>
<evidence type="ECO:0000313" key="3">
    <source>
        <dbReference type="EMBL" id="SEQ49515.1"/>
    </source>
</evidence>
<sequence length="280" mass="32398">MNQIQNNHTFYTYKPKRFYIQVFIATWVFCLFAILFNDGLTCTIGMLLGLISPATIAIITVFTSKSDALKKDFKRKIFNFWKLKPLYILGGYLIMTVIICCSILFSLLFGGSLNQFSFTEGFTFSGPGLFGAFLTITLAAILEEVGWRGYGEDSIAQYHSWFKESIIFGFVWAAWHLPLFWIPGTYHYEIRLMNNIYMFNFLISVAPMGFITTWVYVKNNRSMLASILFHLFVNFIQEKIAMTPDTKCFETIFVTIAAVVIVFTNRDMFFEKRHIGHILE</sequence>
<accession>A0A1H9GHE6</accession>
<proteinExistence type="predicted"/>
<name>A0A1H9GHE6_9SPIR</name>
<dbReference type="EMBL" id="FOFU01000005">
    <property type="protein sequence ID" value="SEQ49515.1"/>
    <property type="molecule type" value="Genomic_DNA"/>
</dbReference>
<dbReference type="InterPro" id="IPR003675">
    <property type="entry name" value="Rce1/LyrA-like_dom"/>
</dbReference>
<dbReference type="GO" id="GO:0004175">
    <property type="term" value="F:endopeptidase activity"/>
    <property type="evidence" value="ECO:0007669"/>
    <property type="project" value="UniProtKB-ARBA"/>
</dbReference>
<dbReference type="Proteomes" id="UP000182360">
    <property type="component" value="Unassembled WGS sequence"/>
</dbReference>
<feature type="transmembrane region" description="Helical" evidence="1">
    <location>
        <begin position="248"/>
        <end position="265"/>
    </location>
</feature>